<evidence type="ECO:0000256" key="3">
    <source>
        <dbReference type="ARBA" id="ARBA00004162"/>
    </source>
</evidence>
<evidence type="ECO:0000313" key="18">
    <source>
        <dbReference type="EMBL" id="GLX85110.1"/>
    </source>
</evidence>
<keyword evidence="13 16" id="KW-0472">Membrane</keyword>
<comment type="subunit">
    <text evidence="5 16">Heterotrimer of an alpha, a beta and a gamma subunit.</text>
</comment>
<keyword evidence="11 16" id="KW-0915">Sodium</keyword>
<dbReference type="NCBIfam" id="TIGR01195">
    <property type="entry name" value="oadG_fam"/>
    <property type="match status" value="1"/>
</dbReference>
<evidence type="ECO:0000256" key="2">
    <source>
        <dbReference type="ARBA" id="ARBA00003002"/>
    </source>
</evidence>
<keyword evidence="8 16" id="KW-0812">Transmembrane</keyword>
<evidence type="ECO:0000256" key="14">
    <source>
        <dbReference type="ARBA" id="ARBA00023201"/>
    </source>
</evidence>
<comment type="catalytic activity">
    <reaction evidence="15 16 17">
        <text>oxaloacetate + 2 Na(+)(in) + H(+) = pyruvate + 2 Na(+)(out) + CO2</text>
        <dbReference type="Rhea" id="RHEA:57724"/>
        <dbReference type="ChEBI" id="CHEBI:15361"/>
        <dbReference type="ChEBI" id="CHEBI:15378"/>
        <dbReference type="ChEBI" id="CHEBI:16452"/>
        <dbReference type="ChEBI" id="CHEBI:16526"/>
        <dbReference type="ChEBI" id="CHEBI:29101"/>
        <dbReference type="EC" id="7.2.4.2"/>
    </reaction>
</comment>
<dbReference type="InterPro" id="IPR005899">
    <property type="entry name" value="Na_pump_deCOase"/>
</dbReference>
<keyword evidence="10 16" id="KW-1133">Transmembrane helix</keyword>
<proteinExistence type="inferred from homology"/>
<name>A0ABQ6HAF9_9GAMM</name>
<comment type="subcellular location">
    <subcellularLocation>
        <location evidence="3 16 17">Cell membrane</location>
        <topology evidence="3 16 17">Single-pass membrane protein</topology>
    </subcellularLocation>
</comment>
<dbReference type="Pfam" id="PF04277">
    <property type="entry name" value="OAD_gamma"/>
    <property type="match status" value="1"/>
</dbReference>
<dbReference type="EC" id="7.2.4.2" evidence="16"/>
<dbReference type="HAMAP" id="MF_00404">
    <property type="entry name" value="OadG"/>
    <property type="match status" value="1"/>
</dbReference>
<feature type="transmembrane region" description="Helical" evidence="16 17">
    <location>
        <begin position="12"/>
        <end position="38"/>
    </location>
</feature>
<sequence>MESLSQQFIEAGTLMFAGMVFVFLFLGILVIFINAVLVPLSKKFPDPQPVQKPTPTKSAQVQGIQPNVVAAISAAVANFRQKHNKE</sequence>
<keyword evidence="9 16" id="KW-1278">Translocase</keyword>
<evidence type="ECO:0000256" key="6">
    <source>
        <dbReference type="ARBA" id="ARBA00022448"/>
    </source>
</evidence>
<comment type="caution">
    <text evidence="18">The sequence shown here is derived from an EMBL/GenBank/DDBJ whole genome shotgun (WGS) entry which is preliminary data.</text>
</comment>
<evidence type="ECO:0000256" key="10">
    <source>
        <dbReference type="ARBA" id="ARBA00022989"/>
    </source>
</evidence>
<evidence type="ECO:0000256" key="8">
    <source>
        <dbReference type="ARBA" id="ARBA00022692"/>
    </source>
</evidence>
<keyword evidence="7 16" id="KW-1003">Cell membrane</keyword>
<comment type="function">
    <text evidence="2 16 17">Catalyzes the decarboxylation of oxaloacetate coupled to Na(+) translocation.</text>
</comment>
<evidence type="ECO:0000256" key="12">
    <source>
        <dbReference type="ARBA" id="ARBA00023065"/>
    </source>
</evidence>
<evidence type="ECO:0000256" key="9">
    <source>
        <dbReference type="ARBA" id="ARBA00022967"/>
    </source>
</evidence>
<evidence type="ECO:0000256" key="1">
    <source>
        <dbReference type="ARBA" id="ARBA00001959"/>
    </source>
</evidence>
<evidence type="ECO:0000256" key="13">
    <source>
        <dbReference type="ARBA" id="ARBA00023136"/>
    </source>
</evidence>
<organism evidence="18 19">
    <name type="scientific">Thalassotalea loyana</name>
    <dbReference type="NCBI Taxonomy" id="280483"/>
    <lineage>
        <taxon>Bacteria</taxon>
        <taxon>Pseudomonadati</taxon>
        <taxon>Pseudomonadota</taxon>
        <taxon>Gammaproteobacteria</taxon>
        <taxon>Alteromonadales</taxon>
        <taxon>Colwelliaceae</taxon>
        <taxon>Thalassotalea</taxon>
    </lineage>
</organism>
<evidence type="ECO:0000256" key="16">
    <source>
        <dbReference type="HAMAP-Rule" id="MF_00404"/>
    </source>
</evidence>
<evidence type="ECO:0000256" key="17">
    <source>
        <dbReference type="RuleBase" id="RU004278"/>
    </source>
</evidence>
<reference evidence="18 19" key="1">
    <citation type="submission" date="2023-03" db="EMBL/GenBank/DDBJ databases">
        <title>Thalassotalea loyana LMG 22536T draft genome sequence.</title>
        <authorList>
            <person name="Sawabe T."/>
        </authorList>
    </citation>
    <scope>NUCLEOTIDE SEQUENCE [LARGE SCALE GENOMIC DNA]</scope>
    <source>
        <strain evidence="18 19">LMG 22536</strain>
    </source>
</reference>
<evidence type="ECO:0000256" key="7">
    <source>
        <dbReference type="ARBA" id="ARBA00022475"/>
    </source>
</evidence>
<keyword evidence="14 16" id="KW-0739">Sodium transport</keyword>
<dbReference type="EMBL" id="BSSV01000002">
    <property type="protein sequence ID" value="GLX85110.1"/>
    <property type="molecule type" value="Genomic_DNA"/>
</dbReference>
<protein>
    <recommendedName>
        <fullName evidence="16">Probable oxaloacetate decarboxylase gamma chain</fullName>
        <ecNumber evidence="16">7.2.4.2</ecNumber>
    </recommendedName>
</protein>
<dbReference type="Proteomes" id="UP001157134">
    <property type="component" value="Unassembled WGS sequence"/>
</dbReference>
<comment type="cofactor">
    <cofactor evidence="1 16 17">
        <name>Na(+)</name>
        <dbReference type="ChEBI" id="CHEBI:29101"/>
    </cofactor>
</comment>
<evidence type="ECO:0000256" key="5">
    <source>
        <dbReference type="ARBA" id="ARBA00011869"/>
    </source>
</evidence>
<dbReference type="InterPro" id="IPR023424">
    <property type="entry name" value="OadG"/>
</dbReference>
<evidence type="ECO:0000313" key="19">
    <source>
        <dbReference type="Proteomes" id="UP001157134"/>
    </source>
</evidence>
<comment type="similarity">
    <text evidence="4 16 17">Belongs to the OadG family.</text>
</comment>
<dbReference type="RefSeq" id="WP_284296897.1">
    <property type="nucleotide sequence ID" value="NZ_BSSV01000002.1"/>
</dbReference>
<keyword evidence="6 16" id="KW-0813">Transport</keyword>
<keyword evidence="12 16" id="KW-0406">Ion transport</keyword>
<evidence type="ECO:0000256" key="15">
    <source>
        <dbReference type="ARBA" id="ARBA00048176"/>
    </source>
</evidence>
<evidence type="ECO:0000256" key="4">
    <source>
        <dbReference type="ARBA" id="ARBA00005844"/>
    </source>
</evidence>
<keyword evidence="19" id="KW-1185">Reference proteome</keyword>
<evidence type="ECO:0000256" key="11">
    <source>
        <dbReference type="ARBA" id="ARBA00023053"/>
    </source>
</evidence>
<gene>
    <name evidence="16" type="primary">oadG</name>
    <name evidence="18" type="ORF">tloyanaT_13620</name>
</gene>
<accession>A0ABQ6HAF9</accession>